<organism evidence="1 2">
    <name type="scientific">Sphaerobolus stellatus (strain SS14)</name>
    <dbReference type="NCBI Taxonomy" id="990650"/>
    <lineage>
        <taxon>Eukaryota</taxon>
        <taxon>Fungi</taxon>
        <taxon>Dikarya</taxon>
        <taxon>Basidiomycota</taxon>
        <taxon>Agaricomycotina</taxon>
        <taxon>Agaricomycetes</taxon>
        <taxon>Phallomycetidae</taxon>
        <taxon>Geastrales</taxon>
        <taxon>Sphaerobolaceae</taxon>
        <taxon>Sphaerobolus</taxon>
    </lineage>
</organism>
<evidence type="ECO:0000313" key="2">
    <source>
        <dbReference type="Proteomes" id="UP000054279"/>
    </source>
</evidence>
<evidence type="ECO:0000313" key="1">
    <source>
        <dbReference type="EMBL" id="KIJ31194.1"/>
    </source>
</evidence>
<proteinExistence type="predicted"/>
<gene>
    <name evidence="1" type="ORF">M422DRAFT_267143</name>
</gene>
<accession>A0A0C9U9J3</accession>
<sequence length="63" mass="7343">MSNFMLYKAQLAQIQLKYDLSSMLEFNEQTDISSKELIYPEYPSVILRFPHKPHIVLMAHSVG</sequence>
<name>A0A0C9U9J3_SPHS4</name>
<dbReference type="AlphaFoldDB" id="A0A0C9U9J3"/>
<keyword evidence="2" id="KW-1185">Reference proteome</keyword>
<protein>
    <submittedName>
        <fullName evidence="1">Uncharacterized protein</fullName>
    </submittedName>
</protein>
<dbReference type="EMBL" id="KN837246">
    <property type="protein sequence ID" value="KIJ31194.1"/>
    <property type="molecule type" value="Genomic_DNA"/>
</dbReference>
<dbReference type="Proteomes" id="UP000054279">
    <property type="component" value="Unassembled WGS sequence"/>
</dbReference>
<dbReference type="HOGENOM" id="CLU_2887272_0_0_1"/>
<reference evidence="1 2" key="1">
    <citation type="submission" date="2014-06" db="EMBL/GenBank/DDBJ databases">
        <title>Evolutionary Origins and Diversification of the Mycorrhizal Mutualists.</title>
        <authorList>
            <consortium name="DOE Joint Genome Institute"/>
            <consortium name="Mycorrhizal Genomics Consortium"/>
            <person name="Kohler A."/>
            <person name="Kuo A."/>
            <person name="Nagy L.G."/>
            <person name="Floudas D."/>
            <person name="Copeland A."/>
            <person name="Barry K.W."/>
            <person name="Cichocki N."/>
            <person name="Veneault-Fourrey C."/>
            <person name="LaButti K."/>
            <person name="Lindquist E.A."/>
            <person name="Lipzen A."/>
            <person name="Lundell T."/>
            <person name="Morin E."/>
            <person name="Murat C."/>
            <person name="Riley R."/>
            <person name="Ohm R."/>
            <person name="Sun H."/>
            <person name="Tunlid A."/>
            <person name="Henrissat B."/>
            <person name="Grigoriev I.V."/>
            <person name="Hibbett D.S."/>
            <person name="Martin F."/>
        </authorList>
    </citation>
    <scope>NUCLEOTIDE SEQUENCE [LARGE SCALE GENOMIC DNA]</scope>
    <source>
        <strain evidence="1 2">SS14</strain>
    </source>
</reference>